<reference evidence="2" key="1">
    <citation type="journal article" date="2021" name="Genome Biol. Evol.">
        <title>The assembled and annotated genome of the fairy-ring fungus Marasmius oreades.</title>
        <authorList>
            <person name="Hiltunen M."/>
            <person name="Ament-Velasquez S.L."/>
            <person name="Johannesson H."/>
        </authorList>
    </citation>
    <scope>NUCLEOTIDE SEQUENCE</scope>
    <source>
        <strain evidence="2">03SP1</strain>
    </source>
</reference>
<sequence length="152" mass="16536">MVLQLKCRAWIVLGSLVVCDGQKSSSDELFTSPFASKPVFKASASVRGALSTMDLPELRIIPAASESTGSDRYAERTYSRSADMLKMHRICDLVGSTILLRIFKGRLGRSDLGKYHTRMNQPGSLSSSGSGFDMKTSPGVVTLFPRSPHSYA</sequence>
<accession>A0A9P7RSY3</accession>
<organism evidence="2 3">
    <name type="scientific">Marasmius oreades</name>
    <name type="common">fairy-ring Marasmius</name>
    <dbReference type="NCBI Taxonomy" id="181124"/>
    <lineage>
        <taxon>Eukaryota</taxon>
        <taxon>Fungi</taxon>
        <taxon>Dikarya</taxon>
        <taxon>Basidiomycota</taxon>
        <taxon>Agaricomycotina</taxon>
        <taxon>Agaricomycetes</taxon>
        <taxon>Agaricomycetidae</taxon>
        <taxon>Agaricales</taxon>
        <taxon>Marasmiineae</taxon>
        <taxon>Marasmiaceae</taxon>
        <taxon>Marasmius</taxon>
    </lineage>
</organism>
<name>A0A9P7RSY3_9AGAR</name>
<evidence type="ECO:0000313" key="3">
    <source>
        <dbReference type="Proteomes" id="UP001049176"/>
    </source>
</evidence>
<dbReference type="RefSeq" id="XP_043005629.1">
    <property type="nucleotide sequence ID" value="XM_043155847.1"/>
</dbReference>
<comment type="caution">
    <text evidence="2">The sequence shown here is derived from an EMBL/GenBank/DDBJ whole genome shotgun (WGS) entry which is preliminary data.</text>
</comment>
<dbReference type="Proteomes" id="UP001049176">
    <property type="component" value="Chromosome 7"/>
</dbReference>
<feature type="signal peptide" evidence="1">
    <location>
        <begin position="1"/>
        <end position="21"/>
    </location>
</feature>
<evidence type="ECO:0000256" key="1">
    <source>
        <dbReference type="SAM" id="SignalP"/>
    </source>
</evidence>
<evidence type="ECO:0008006" key="4">
    <source>
        <dbReference type="Google" id="ProtNLM"/>
    </source>
</evidence>
<evidence type="ECO:0000313" key="2">
    <source>
        <dbReference type="EMBL" id="KAG7089159.1"/>
    </source>
</evidence>
<protein>
    <recommendedName>
        <fullName evidence="4">Secreted protein</fullName>
    </recommendedName>
</protein>
<dbReference type="EMBL" id="CM032187">
    <property type="protein sequence ID" value="KAG7089159.1"/>
    <property type="molecule type" value="Genomic_DNA"/>
</dbReference>
<dbReference type="AlphaFoldDB" id="A0A9P7RSY3"/>
<keyword evidence="3" id="KW-1185">Reference proteome</keyword>
<dbReference type="KEGG" id="more:E1B28_010865"/>
<dbReference type="GeneID" id="66079940"/>
<proteinExistence type="predicted"/>
<gene>
    <name evidence="2" type="ORF">E1B28_010865</name>
</gene>
<feature type="chain" id="PRO_5040352697" description="Secreted protein" evidence="1">
    <location>
        <begin position="22"/>
        <end position="152"/>
    </location>
</feature>
<keyword evidence="1" id="KW-0732">Signal</keyword>